<dbReference type="InterPro" id="IPR030395">
    <property type="entry name" value="GP_PDE_dom"/>
</dbReference>
<gene>
    <name evidence="2" type="ORF">AW10_02837</name>
</gene>
<comment type="caution">
    <text evidence="2">The sequence shown here is derived from an EMBL/GenBank/DDBJ whole genome shotgun (WGS) entry which is preliminary data.</text>
</comment>
<feature type="domain" description="GP-PDE" evidence="1">
    <location>
        <begin position="83"/>
        <end position="186"/>
    </location>
</feature>
<dbReference type="GO" id="GO:0008081">
    <property type="term" value="F:phosphoric diester hydrolase activity"/>
    <property type="evidence" value="ECO:0007669"/>
    <property type="project" value="InterPro"/>
</dbReference>
<accession>A0A011N7V1</accession>
<dbReference type="Gene3D" id="3.20.20.190">
    <property type="entry name" value="Phosphatidylinositol (PI) phosphodiesterase"/>
    <property type="match status" value="1"/>
</dbReference>
<dbReference type="Proteomes" id="UP000021816">
    <property type="component" value="Unassembled WGS sequence"/>
</dbReference>
<dbReference type="EMBL" id="JEMX01000066">
    <property type="protein sequence ID" value="EXI78683.1"/>
    <property type="molecule type" value="Genomic_DNA"/>
</dbReference>
<dbReference type="GO" id="GO:0006629">
    <property type="term" value="P:lipid metabolic process"/>
    <property type="evidence" value="ECO:0007669"/>
    <property type="project" value="InterPro"/>
</dbReference>
<dbReference type="PATRIC" id="fig|1454003.3.peg.2895"/>
<proteinExistence type="predicted"/>
<dbReference type="STRING" id="1454003.AW10_02837"/>
<evidence type="ECO:0000259" key="1">
    <source>
        <dbReference type="Pfam" id="PF03009"/>
    </source>
</evidence>
<evidence type="ECO:0000313" key="3">
    <source>
        <dbReference type="Proteomes" id="UP000021816"/>
    </source>
</evidence>
<protein>
    <submittedName>
        <fullName evidence="2">Cytoplasmic glycerophosphodiester phosphodiesterase</fullName>
    </submittedName>
</protein>
<dbReference type="SUPFAM" id="SSF51695">
    <property type="entry name" value="PLC-like phosphodiesterases"/>
    <property type="match status" value="1"/>
</dbReference>
<reference evidence="2 3" key="1">
    <citation type="submission" date="2014-02" db="EMBL/GenBank/DDBJ databases">
        <title>Expanding our view of genomic diversity in Candidatus Accumulibacter clades.</title>
        <authorList>
            <person name="Skennerton C.T."/>
            <person name="Barr J.J."/>
            <person name="Slater F.R."/>
            <person name="Bond P.L."/>
            <person name="Tyson G.W."/>
        </authorList>
    </citation>
    <scope>NUCLEOTIDE SEQUENCE [LARGE SCALE GENOMIC DNA]</scope>
    <source>
        <strain evidence="3">BA-92</strain>
    </source>
</reference>
<name>A0A011N7V1_9PROT</name>
<dbReference type="Pfam" id="PF03009">
    <property type="entry name" value="GDPD"/>
    <property type="match status" value="1"/>
</dbReference>
<evidence type="ECO:0000313" key="2">
    <source>
        <dbReference type="EMBL" id="EXI78683.1"/>
    </source>
</evidence>
<sequence>MYPSTPNKGQPYRIEVLSLLLSLTVGVWALQFFNDEPGAAGPGICSDSSKRERRLALHDTHWRTDHRAFIAHAGGGINGVTYTNSLEAITSSIARGYRLIELDLLVSSDGYIVAAHDWKTFRQRTGREVLAAEDQALSLSDFRARKIDDLFTPVDEQMIRGLLLQHPDLIIVTDKITDFPTLARALPLPERLVVEVFSPKDFVAAKLAGITHPMLSVGDLAGSFDFIRSNAVGHLAVSTRELLRCPGAAARLIESGVVVFSFTSNDADFMAKYLRSHVSAFYTDFWNVSTGRCDHGSCAPPTAGKTSTTGAQ</sequence>
<dbReference type="AlphaFoldDB" id="A0A011N7V1"/>
<organism evidence="2 3">
    <name type="scientific">Candidatus Accumulibacter appositus</name>
    <dbReference type="NCBI Taxonomy" id="1454003"/>
    <lineage>
        <taxon>Bacteria</taxon>
        <taxon>Pseudomonadati</taxon>
        <taxon>Pseudomonadota</taxon>
        <taxon>Betaproteobacteria</taxon>
        <taxon>Candidatus Accumulibacter</taxon>
    </lineage>
</organism>
<dbReference type="InterPro" id="IPR017946">
    <property type="entry name" value="PLC-like_Pdiesterase_TIM-brl"/>
</dbReference>